<evidence type="ECO:0000313" key="3">
    <source>
        <dbReference type="Proteomes" id="UP001176961"/>
    </source>
</evidence>
<proteinExistence type="predicted"/>
<dbReference type="EMBL" id="CATQJL010000316">
    <property type="protein sequence ID" value="CAJ0607845.1"/>
    <property type="molecule type" value="Genomic_DNA"/>
</dbReference>
<reference evidence="2" key="1">
    <citation type="submission" date="2023-07" db="EMBL/GenBank/DDBJ databases">
        <authorList>
            <consortium name="CYATHOMIX"/>
        </authorList>
    </citation>
    <scope>NUCLEOTIDE SEQUENCE</scope>
    <source>
        <strain evidence="2">N/A</strain>
    </source>
</reference>
<dbReference type="Proteomes" id="UP001176961">
    <property type="component" value="Unassembled WGS sequence"/>
</dbReference>
<feature type="compositionally biased region" description="Acidic residues" evidence="1">
    <location>
        <begin position="118"/>
        <end position="130"/>
    </location>
</feature>
<protein>
    <submittedName>
        <fullName evidence="2">Uncharacterized protein</fullName>
    </submittedName>
</protein>
<keyword evidence="3" id="KW-1185">Reference proteome</keyword>
<gene>
    <name evidence="2" type="ORF">CYNAS_LOCUS19828</name>
</gene>
<evidence type="ECO:0000256" key="1">
    <source>
        <dbReference type="SAM" id="MobiDB-lite"/>
    </source>
</evidence>
<comment type="caution">
    <text evidence="2">The sequence shown here is derived from an EMBL/GenBank/DDBJ whole genome shotgun (WGS) entry which is preliminary data.</text>
</comment>
<evidence type="ECO:0000313" key="2">
    <source>
        <dbReference type="EMBL" id="CAJ0607845.1"/>
    </source>
</evidence>
<feature type="region of interest" description="Disordered" evidence="1">
    <location>
        <begin position="116"/>
        <end position="158"/>
    </location>
</feature>
<dbReference type="AlphaFoldDB" id="A0AA36HCQ7"/>
<accession>A0AA36HCQ7</accession>
<sequence length="158" mass="16779">MAVSAHTASMTQGGQSQTAECLEIGDGAILNSGYAARFGCGPNTDGQTEWILNETSAIAAWWTSAISSNVLLYGSKVLVDRVKMQAILTSKESDLSNIELRIQRLEKVLHIGRHNDDGEAMVESESETEGSDIAAGEQDDAESLSDSGDEAHSSSMDV</sequence>
<organism evidence="2 3">
    <name type="scientific">Cylicocyclus nassatus</name>
    <name type="common">Nematode worm</name>
    <dbReference type="NCBI Taxonomy" id="53992"/>
    <lineage>
        <taxon>Eukaryota</taxon>
        <taxon>Metazoa</taxon>
        <taxon>Ecdysozoa</taxon>
        <taxon>Nematoda</taxon>
        <taxon>Chromadorea</taxon>
        <taxon>Rhabditida</taxon>
        <taxon>Rhabditina</taxon>
        <taxon>Rhabditomorpha</taxon>
        <taxon>Strongyloidea</taxon>
        <taxon>Strongylidae</taxon>
        <taxon>Cylicocyclus</taxon>
    </lineage>
</organism>
<name>A0AA36HCQ7_CYLNA</name>